<evidence type="ECO:0000313" key="2">
    <source>
        <dbReference type="Proteomes" id="UP000053105"/>
    </source>
</evidence>
<name>A0A0N1ITP9_9HYME</name>
<gene>
    <name evidence="1" type="ORF">WN51_11985</name>
</gene>
<protein>
    <submittedName>
        <fullName evidence="1">Uncharacterized protein</fullName>
    </submittedName>
</protein>
<accession>A0A0N1ITP9</accession>
<proteinExistence type="predicted"/>
<keyword evidence="2" id="KW-1185">Reference proteome</keyword>
<reference evidence="1 2" key="1">
    <citation type="submission" date="2015-07" db="EMBL/GenBank/DDBJ databases">
        <title>The genome of Melipona quadrifasciata.</title>
        <authorList>
            <person name="Pan H."/>
            <person name="Kapheim K."/>
        </authorList>
    </citation>
    <scope>NUCLEOTIDE SEQUENCE [LARGE SCALE GENOMIC DNA]</scope>
    <source>
        <strain evidence="1">0111107301</strain>
        <tissue evidence="1">Whole body</tissue>
    </source>
</reference>
<sequence length="174" mass="19656">MTFEAKRTISFHVDLQALGEPTCLALIAPRNVHDTATVLLANSRTDATTMISQISVKSLVQKNKTLSKMYLDFSIPFVHVDHVDSVHRSSTLERMVLRFSLVFRYFAEHSNYGELTICQLSGRLNSTLKPILIRRQARRITVADLIADQQSGPKLVKFFVISRNSVIKALLLNQ</sequence>
<dbReference type="AlphaFoldDB" id="A0A0N1ITP9"/>
<dbReference type="EMBL" id="KQ435759">
    <property type="protein sequence ID" value="KOX75658.1"/>
    <property type="molecule type" value="Genomic_DNA"/>
</dbReference>
<dbReference type="Proteomes" id="UP000053105">
    <property type="component" value="Unassembled WGS sequence"/>
</dbReference>
<evidence type="ECO:0000313" key="1">
    <source>
        <dbReference type="EMBL" id="KOX75658.1"/>
    </source>
</evidence>
<organism evidence="1 2">
    <name type="scientific">Melipona quadrifasciata</name>
    <dbReference type="NCBI Taxonomy" id="166423"/>
    <lineage>
        <taxon>Eukaryota</taxon>
        <taxon>Metazoa</taxon>
        <taxon>Ecdysozoa</taxon>
        <taxon>Arthropoda</taxon>
        <taxon>Hexapoda</taxon>
        <taxon>Insecta</taxon>
        <taxon>Pterygota</taxon>
        <taxon>Neoptera</taxon>
        <taxon>Endopterygota</taxon>
        <taxon>Hymenoptera</taxon>
        <taxon>Apocrita</taxon>
        <taxon>Aculeata</taxon>
        <taxon>Apoidea</taxon>
        <taxon>Anthophila</taxon>
        <taxon>Apidae</taxon>
        <taxon>Melipona</taxon>
    </lineage>
</organism>